<dbReference type="SUPFAM" id="SSF51338">
    <property type="entry name" value="Composite domain of metallo-dependent hydrolases"/>
    <property type="match status" value="1"/>
</dbReference>
<dbReference type="OrthoDB" id="6190564at2"/>
<dbReference type="InterPro" id="IPR011059">
    <property type="entry name" value="Metal-dep_hydrolase_composite"/>
</dbReference>
<comment type="caution">
    <text evidence="2">The sequence shown here is derived from an EMBL/GenBank/DDBJ whole genome shotgun (WGS) entry which is preliminary data.</text>
</comment>
<dbReference type="PANTHER" id="PTHR43135:SF3">
    <property type="entry name" value="ALPHA-D-RIBOSE 1-METHYLPHOSPHONATE 5-TRIPHOSPHATE DIPHOSPHATASE"/>
    <property type="match status" value="1"/>
</dbReference>
<dbReference type="Gene3D" id="3.40.50.10910">
    <property type="entry name" value="Amidohydrolase"/>
    <property type="match status" value="1"/>
</dbReference>
<sequence length="463" mass="49700">MYKLISIVLAALVATGCGPRTENTANAEPANAAPPKGYAFHNVNVVHLTKDDAEITAGQTVVVVGDRITAVADTAAITVPADYVHVDGTNKYIMAGMAEMHGHVPPANGLGQFPDRYLDDVLFLYAANGVTTVRGMLGYPHQLQLKQDIAAGKRIGPTLYLAGPSFNGNSIESPEQATQRVIDQRSEGWDLLKVHPGLTMAEYQAMATTANNANMDFGGHVPSDVGLEAALAAGQRTIDHLDGYLEAIDATDRPASRYELDYLVDLSLRHDVAVVPTQALWATIIGASDADALRAYPELVYVPQSVRDGWLGYLNEPTLGYFNATNAAVQQDNRQRLVKALFDGGVPMIFGTDAPQLFSVPGFSALHEIRMLRDAGIPVAGILHSATVAAGDYFADRDSFGKIAEGQRADFLLLGANPLINPEVIRSHHGVMVAGKWLSREAIDAHLQEIRQAYAEPSAEPVQ</sequence>
<organism evidence="2 3">
    <name type="scientific">Pseudidiomarina gelatinasegens</name>
    <dbReference type="NCBI Taxonomy" id="2487740"/>
    <lineage>
        <taxon>Bacteria</taxon>
        <taxon>Pseudomonadati</taxon>
        <taxon>Pseudomonadota</taxon>
        <taxon>Gammaproteobacteria</taxon>
        <taxon>Alteromonadales</taxon>
        <taxon>Idiomarinaceae</taxon>
        <taxon>Pseudidiomarina</taxon>
    </lineage>
</organism>
<dbReference type="Gene3D" id="1.20.58.520">
    <property type="entry name" value="Amidohydrolase"/>
    <property type="match status" value="1"/>
</dbReference>
<dbReference type="GO" id="GO:0016810">
    <property type="term" value="F:hydrolase activity, acting on carbon-nitrogen (but not peptide) bonds"/>
    <property type="evidence" value="ECO:0007669"/>
    <property type="project" value="InterPro"/>
</dbReference>
<protein>
    <submittedName>
        <fullName evidence="2">Amidohydrolase</fullName>
    </submittedName>
</protein>
<dbReference type="Gene3D" id="2.30.40.10">
    <property type="entry name" value="Urease, subunit C, domain 1"/>
    <property type="match status" value="1"/>
</dbReference>
<dbReference type="PROSITE" id="PS51257">
    <property type="entry name" value="PROKAR_LIPOPROTEIN"/>
    <property type="match status" value="1"/>
</dbReference>
<accession>A0A443Z483</accession>
<dbReference type="Gene3D" id="3.30.110.90">
    <property type="entry name" value="Amidohydrolase"/>
    <property type="match status" value="1"/>
</dbReference>
<keyword evidence="2" id="KW-0378">Hydrolase</keyword>
<feature type="domain" description="Amidohydrolase-related" evidence="1">
    <location>
        <begin position="93"/>
        <end position="437"/>
    </location>
</feature>
<evidence type="ECO:0000313" key="3">
    <source>
        <dbReference type="Proteomes" id="UP000288789"/>
    </source>
</evidence>
<gene>
    <name evidence="2" type="ORF">EGC76_07270</name>
</gene>
<dbReference type="EMBL" id="RSFE01000004">
    <property type="protein sequence ID" value="RWU11329.1"/>
    <property type="molecule type" value="Genomic_DNA"/>
</dbReference>
<dbReference type="PANTHER" id="PTHR43135">
    <property type="entry name" value="ALPHA-D-RIBOSE 1-METHYLPHOSPHONATE 5-TRIPHOSPHATE DIPHOSPHATASE"/>
    <property type="match status" value="1"/>
</dbReference>
<evidence type="ECO:0000313" key="2">
    <source>
        <dbReference type="EMBL" id="RWU11329.1"/>
    </source>
</evidence>
<evidence type="ECO:0000259" key="1">
    <source>
        <dbReference type="Pfam" id="PF01979"/>
    </source>
</evidence>
<dbReference type="RefSeq" id="WP_128352335.1">
    <property type="nucleotide sequence ID" value="NZ_RSFE01000004.1"/>
</dbReference>
<dbReference type="InterPro" id="IPR032466">
    <property type="entry name" value="Metal_Hydrolase"/>
</dbReference>
<dbReference type="Pfam" id="PF01979">
    <property type="entry name" value="Amidohydro_1"/>
    <property type="match status" value="1"/>
</dbReference>
<proteinExistence type="predicted"/>
<dbReference type="InterPro" id="IPR006680">
    <property type="entry name" value="Amidohydro-rel"/>
</dbReference>
<dbReference type="SUPFAM" id="SSF51556">
    <property type="entry name" value="Metallo-dependent hydrolases"/>
    <property type="match status" value="1"/>
</dbReference>
<reference evidence="2 3" key="1">
    <citation type="submission" date="2018-12" db="EMBL/GenBank/DDBJ databases">
        <authorList>
            <person name="Li A."/>
            <person name="Zhang M."/>
            <person name="Zhu H."/>
        </authorList>
    </citation>
    <scope>NUCLEOTIDE SEQUENCE [LARGE SCALE GENOMIC DNA]</scope>
    <source>
        <strain evidence="2 3">R04H25</strain>
    </source>
</reference>
<dbReference type="Proteomes" id="UP000288789">
    <property type="component" value="Unassembled WGS sequence"/>
</dbReference>
<keyword evidence="3" id="KW-1185">Reference proteome</keyword>
<dbReference type="InterPro" id="IPR051781">
    <property type="entry name" value="Metallo-dep_Hydrolase"/>
</dbReference>
<dbReference type="AlphaFoldDB" id="A0A443Z483"/>
<name>A0A443Z483_9GAMM</name>